<comment type="subcellular location">
    <subcellularLocation>
        <location evidence="2">Cell membrane</location>
        <topology evidence="2">Multi-pass membrane protein</topology>
    </subcellularLocation>
</comment>
<organism evidence="16 17">
    <name type="scientific">Anaerococcus martiniensis</name>
    <dbReference type="NCBI Taxonomy" id="3115615"/>
    <lineage>
        <taxon>Bacteria</taxon>
        <taxon>Bacillati</taxon>
        <taxon>Bacillota</taxon>
        <taxon>Tissierellia</taxon>
        <taxon>Tissierellales</taxon>
        <taxon>Peptoniphilaceae</taxon>
        <taxon>Anaerococcus</taxon>
    </lineage>
</organism>
<keyword evidence="9 16" id="KW-0418">Kinase</keyword>
<evidence type="ECO:0000256" key="13">
    <source>
        <dbReference type="ARBA" id="ARBA00023136"/>
    </source>
</evidence>
<dbReference type="Gene3D" id="6.10.340.10">
    <property type="match status" value="1"/>
</dbReference>
<evidence type="ECO:0000256" key="6">
    <source>
        <dbReference type="ARBA" id="ARBA00022679"/>
    </source>
</evidence>
<evidence type="ECO:0000256" key="5">
    <source>
        <dbReference type="ARBA" id="ARBA00022553"/>
    </source>
</evidence>
<dbReference type="Gene3D" id="1.10.287.130">
    <property type="match status" value="1"/>
</dbReference>
<feature type="domain" description="Histidine kinase" evidence="15">
    <location>
        <begin position="228"/>
        <end position="440"/>
    </location>
</feature>
<keyword evidence="6" id="KW-0808">Transferase</keyword>
<dbReference type="GO" id="GO:0016301">
    <property type="term" value="F:kinase activity"/>
    <property type="evidence" value="ECO:0007669"/>
    <property type="project" value="UniProtKB-KW"/>
</dbReference>
<evidence type="ECO:0000256" key="10">
    <source>
        <dbReference type="ARBA" id="ARBA00022840"/>
    </source>
</evidence>
<dbReference type="Pfam" id="PF00512">
    <property type="entry name" value="HisKA"/>
    <property type="match status" value="1"/>
</dbReference>
<evidence type="ECO:0000256" key="8">
    <source>
        <dbReference type="ARBA" id="ARBA00022741"/>
    </source>
</evidence>
<dbReference type="CDD" id="cd00082">
    <property type="entry name" value="HisKA"/>
    <property type="match status" value="1"/>
</dbReference>
<dbReference type="Gene3D" id="3.30.565.10">
    <property type="entry name" value="Histidine kinase-like ATPase, C-terminal domain"/>
    <property type="match status" value="1"/>
</dbReference>
<keyword evidence="8" id="KW-0547">Nucleotide-binding</keyword>
<dbReference type="InterPro" id="IPR003594">
    <property type="entry name" value="HATPase_dom"/>
</dbReference>
<dbReference type="Pfam" id="PF02518">
    <property type="entry name" value="HATPase_c"/>
    <property type="match status" value="1"/>
</dbReference>
<dbReference type="InterPro" id="IPR003661">
    <property type="entry name" value="HisK_dim/P_dom"/>
</dbReference>
<dbReference type="CDD" id="cd00075">
    <property type="entry name" value="HATPase"/>
    <property type="match status" value="1"/>
</dbReference>
<dbReference type="InterPro" id="IPR005467">
    <property type="entry name" value="His_kinase_dom"/>
</dbReference>
<dbReference type="InterPro" id="IPR036890">
    <property type="entry name" value="HATPase_C_sf"/>
</dbReference>
<dbReference type="SMART" id="SM00387">
    <property type="entry name" value="HATPase_c"/>
    <property type="match status" value="1"/>
</dbReference>
<keyword evidence="4" id="KW-1003">Cell membrane</keyword>
<evidence type="ECO:0000256" key="14">
    <source>
        <dbReference type="SAM" id="Phobius"/>
    </source>
</evidence>
<evidence type="ECO:0000256" key="11">
    <source>
        <dbReference type="ARBA" id="ARBA00022989"/>
    </source>
</evidence>
<gene>
    <name evidence="16" type="ORF">ACCQ41_01720</name>
</gene>
<evidence type="ECO:0000256" key="7">
    <source>
        <dbReference type="ARBA" id="ARBA00022692"/>
    </source>
</evidence>
<dbReference type="InterPro" id="IPR004358">
    <property type="entry name" value="Sig_transdc_His_kin-like_C"/>
</dbReference>
<dbReference type="PANTHER" id="PTHR45528:SF1">
    <property type="entry name" value="SENSOR HISTIDINE KINASE CPXA"/>
    <property type="match status" value="1"/>
</dbReference>
<dbReference type="InterPro" id="IPR036097">
    <property type="entry name" value="HisK_dim/P_sf"/>
</dbReference>
<evidence type="ECO:0000256" key="2">
    <source>
        <dbReference type="ARBA" id="ARBA00004651"/>
    </source>
</evidence>
<dbReference type="InterPro" id="IPR050398">
    <property type="entry name" value="HssS/ArlS-like"/>
</dbReference>
<dbReference type="SMART" id="SM00388">
    <property type="entry name" value="HisKA"/>
    <property type="match status" value="1"/>
</dbReference>
<sequence>MITLKSKIIRNFTAGILACVLVFSILVTLFVTFNYQELIKKNLDSRPTQVSNWFKKVNNDPSYSKEDMQDGLENLARDLEVDIYFEEPNGTISYPAYGRSKENEYLREEKRFPVFNINRSRRSGTLHVVYNANFEPVKKMQRDFSRAIVYSLSISLLIGFIISLILSENISEPIMKISDETINLKDGNYDMDDRLTDIKEIETLQTNINYLSNNLKKQEEIRKQYAQDISHELRTPLTNLQLYIEAIKDGVVEPDENTMSVLLEDVNRLEGLIEGLKKTFDENVEYLELNKEDFNISELTESVVQSFMANADKKNIKINTFIQENIEFYSDGEKYSQILQNLISNAIKAIGQNGEIDVYLSDDTNEISLKISDDGVGIAEDKIDRIFERFYRIEDARNTKENGHGLGLSITKNFVDALGGKIEVESEENVGTTFILTFTK</sequence>
<keyword evidence="13 14" id="KW-0472">Membrane</keyword>
<accession>A0ABW9M6H6</accession>
<keyword evidence="10" id="KW-0067">ATP-binding</keyword>
<evidence type="ECO:0000256" key="1">
    <source>
        <dbReference type="ARBA" id="ARBA00000085"/>
    </source>
</evidence>
<evidence type="ECO:0000256" key="9">
    <source>
        <dbReference type="ARBA" id="ARBA00022777"/>
    </source>
</evidence>
<dbReference type="SUPFAM" id="SSF47384">
    <property type="entry name" value="Homodimeric domain of signal transducing histidine kinase"/>
    <property type="match status" value="1"/>
</dbReference>
<evidence type="ECO:0000256" key="12">
    <source>
        <dbReference type="ARBA" id="ARBA00023012"/>
    </source>
</evidence>
<dbReference type="RefSeq" id="WP_410030712.1">
    <property type="nucleotide sequence ID" value="NZ_JBGMEI010000002.1"/>
</dbReference>
<evidence type="ECO:0000259" key="15">
    <source>
        <dbReference type="PROSITE" id="PS50109"/>
    </source>
</evidence>
<protein>
    <recommendedName>
        <fullName evidence="3">histidine kinase</fullName>
        <ecNumber evidence="3">2.7.13.3</ecNumber>
    </recommendedName>
</protein>
<keyword evidence="12" id="KW-0902">Two-component regulatory system</keyword>
<evidence type="ECO:0000256" key="3">
    <source>
        <dbReference type="ARBA" id="ARBA00012438"/>
    </source>
</evidence>
<proteinExistence type="predicted"/>
<keyword evidence="7 14" id="KW-0812">Transmembrane</keyword>
<reference evidence="16 17" key="1">
    <citation type="journal article" date="2025" name="Anaerobe">
        <title>Description of Anaerococcus kampingiae sp. nov., Anaerococcus groningensis sp. nov., Anaerococcus martiniensis sp. nov., and Anaerococcus cruorum sp. nov., isolated from human clinical specimens.</title>
        <authorList>
            <person name="Boiten K.E."/>
            <person name="Meijer J."/>
            <person name="van Wezel E.M."/>
            <person name="Veloo A.C.M."/>
        </authorList>
    </citation>
    <scope>NUCLEOTIDE SEQUENCE [LARGE SCALE GENOMIC DNA]</scope>
    <source>
        <strain evidence="16 17">ENR0831</strain>
    </source>
</reference>
<dbReference type="PRINTS" id="PR00344">
    <property type="entry name" value="BCTRLSENSOR"/>
</dbReference>
<dbReference type="Proteomes" id="UP001637996">
    <property type="component" value="Unassembled WGS sequence"/>
</dbReference>
<evidence type="ECO:0000313" key="16">
    <source>
        <dbReference type="EMBL" id="MFO3664976.1"/>
    </source>
</evidence>
<dbReference type="SUPFAM" id="SSF55874">
    <property type="entry name" value="ATPase domain of HSP90 chaperone/DNA topoisomerase II/histidine kinase"/>
    <property type="match status" value="1"/>
</dbReference>
<evidence type="ECO:0000313" key="17">
    <source>
        <dbReference type="Proteomes" id="UP001637996"/>
    </source>
</evidence>
<dbReference type="EMBL" id="JBGMEI010000002">
    <property type="protein sequence ID" value="MFO3664976.1"/>
    <property type="molecule type" value="Genomic_DNA"/>
</dbReference>
<keyword evidence="5" id="KW-0597">Phosphoprotein</keyword>
<dbReference type="EC" id="2.7.13.3" evidence="3"/>
<dbReference type="PROSITE" id="PS50109">
    <property type="entry name" value="HIS_KIN"/>
    <property type="match status" value="1"/>
</dbReference>
<evidence type="ECO:0000256" key="4">
    <source>
        <dbReference type="ARBA" id="ARBA00022475"/>
    </source>
</evidence>
<keyword evidence="11 14" id="KW-1133">Transmembrane helix</keyword>
<comment type="caution">
    <text evidence="16">The sequence shown here is derived from an EMBL/GenBank/DDBJ whole genome shotgun (WGS) entry which is preliminary data.</text>
</comment>
<feature type="transmembrane region" description="Helical" evidence="14">
    <location>
        <begin position="12"/>
        <end position="33"/>
    </location>
</feature>
<keyword evidence="17" id="KW-1185">Reference proteome</keyword>
<comment type="catalytic activity">
    <reaction evidence="1">
        <text>ATP + protein L-histidine = ADP + protein N-phospho-L-histidine.</text>
        <dbReference type="EC" id="2.7.13.3"/>
    </reaction>
</comment>
<feature type="transmembrane region" description="Helical" evidence="14">
    <location>
        <begin position="147"/>
        <end position="166"/>
    </location>
</feature>
<dbReference type="PANTHER" id="PTHR45528">
    <property type="entry name" value="SENSOR HISTIDINE KINASE CPXA"/>
    <property type="match status" value="1"/>
</dbReference>
<name>A0ABW9M6H6_9FIRM</name>